<protein>
    <submittedName>
        <fullName evidence="8">Uncharacterized protein</fullName>
    </submittedName>
</protein>
<feature type="compositionally biased region" description="Low complexity" evidence="6">
    <location>
        <begin position="1"/>
        <end position="11"/>
    </location>
</feature>
<keyword evidence="4 7" id="KW-1133">Transmembrane helix</keyword>
<comment type="subcellular location">
    <subcellularLocation>
        <location evidence="1">Membrane</location>
    </subcellularLocation>
</comment>
<comment type="similarity">
    <text evidence="2">Belongs to the UPF0057 (PMP3) family.</text>
</comment>
<evidence type="ECO:0000256" key="2">
    <source>
        <dbReference type="ARBA" id="ARBA00009530"/>
    </source>
</evidence>
<evidence type="ECO:0000256" key="5">
    <source>
        <dbReference type="ARBA" id="ARBA00023136"/>
    </source>
</evidence>
<dbReference type="AlphaFoldDB" id="A0AAD6A1J7"/>
<feature type="transmembrane region" description="Helical" evidence="7">
    <location>
        <begin position="41"/>
        <end position="62"/>
    </location>
</feature>
<evidence type="ECO:0000256" key="7">
    <source>
        <dbReference type="SAM" id="Phobius"/>
    </source>
</evidence>
<comment type="caution">
    <text evidence="8">The sequence shown here is derived from an EMBL/GenBank/DDBJ whole genome shotgun (WGS) entry which is preliminary data.</text>
</comment>
<keyword evidence="5 7" id="KW-0472">Membrane</keyword>
<dbReference type="Pfam" id="PF01679">
    <property type="entry name" value="Pmp3"/>
    <property type="match status" value="1"/>
</dbReference>
<organism evidence="8 9">
    <name type="scientific">Rhynchospora tenuis</name>
    <dbReference type="NCBI Taxonomy" id="198213"/>
    <lineage>
        <taxon>Eukaryota</taxon>
        <taxon>Viridiplantae</taxon>
        <taxon>Streptophyta</taxon>
        <taxon>Embryophyta</taxon>
        <taxon>Tracheophyta</taxon>
        <taxon>Spermatophyta</taxon>
        <taxon>Magnoliopsida</taxon>
        <taxon>Liliopsida</taxon>
        <taxon>Poales</taxon>
        <taxon>Cyperaceae</taxon>
        <taxon>Cyperoideae</taxon>
        <taxon>Rhynchosporeae</taxon>
        <taxon>Rhynchospora</taxon>
    </lineage>
</organism>
<feature type="transmembrane region" description="Helical" evidence="7">
    <location>
        <begin position="68"/>
        <end position="93"/>
    </location>
</feature>
<dbReference type="PROSITE" id="PS01309">
    <property type="entry name" value="UPF0057"/>
    <property type="match status" value="1"/>
</dbReference>
<dbReference type="Proteomes" id="UP001210211">
    <property type="component" value="Unassembled WGS sequence"/>
</dbReference>
<evidence type="ECO:0000256" key="3">
    <source>
        <dbReference type="ARBA" id="ARBA00022692"/>
    </source>
</evidence>
<evidence type="ECO:0000313" key="8">
    <source>
        <dbReference type="EMBL" id="KAJ3708034.1"/>
    </source>
</evidence>
<evidence type="ECO:0000313" key="9">
    <source>
        <dbReference type="Proteomes" id="UP001210211"/>
    </source>
</evidence>
<evidence type="ECO:0000256" key="4">
    <source>
        <dbReference type="ARBA" id="ARBA00022989"/>
    </source>
</evidence>
<sequence length="109" mass="12392">MSHSSVSLSLKKSQEKTQKRKIEKGVSIFLRSKRDKMCTGNTARCLEILLALLLPPLGVFFRKGCCSLEFWICLLLTVLGYIPGMIYAVWVIVQVDPDRESRDIYEPLA</sequence>
<evidence type="ECO:0000256" key="1">
    <source>
        <dbReference type="ARBA" id="ARBA00004370"/>
    </source>
</evidence>
<keyword evidence="3 7" id="KW-0812">Transmembrane</keyword>
<accession>A0AAD6A1J7</accession>
<name>A0AAD6A1J7_9POAL</name>
<dbReference type="EMBL" id="JAMRDG010000001">
    <property type="protein sequence ID" value="KAJ3708034.1"/>
    <property type="molecule type" value="Genomic_DNA"/>
</dbReference>
<dbReference type="PANTHER" id="PTHR21659">
    <property type="entry name" value="HYDROPHOBIC PROTEIN RCI2 LOW TEMPERATURE AND SALT RESPONSIVE PROTEIN LTI6 -RELATED"/>
    <property type="match status" value="1"/>
</dbReference>
<dbReference type="InterPro" id="IPR000612">
    <property type="entry name" value="PMP3"/>
</dbReference>
<dbReference type="PANTHER" id="PTHR21659:SF42">
    <property type="entry name" value="UPF0057 MEMBRANE PROTEIN ZK632.10-RELATED"/>
    <property type="match status" value="1"/>
</dbReference>
<keyword evidence="9" id="KW-1185">Reference proteome</keyword>
<evidence type="ECO:0000256" key="6">
    <source>
        <dbReference type="SAM" id="MobiDB-lite"/>
    </source>
</evidence>
<gene>
    <name evidence="8" type="ORF">LUZ61_011739</name>
</gene>
<dbReference type="GO" id="GO:0016020">
    <property type="term" value="C:membrane"/>
    <property type="evidence" value="ECO:0007669"/>
    <property type="project" value="UniProtKB-SubCell"/>
</dbReference>
<proteinExistence type="inferred from homology"/>
<reference evidence="8 9" key="1">
    <citation type="journal article" date="2022" name="Cell">
        <title>Repeat-based holocentromeres influence genome architecture and karyotype evolution.</title>
        <authorList>
            <person name="Hofstatter P.G."/>
            <person name="Thangavel G."/>
            <person name="Lux T."/>
            <person name="Neumann P."/>
            <person name="Vondrak T."/>
            <person name="Novak P."/>
            <person name="Zhang M."/>
            <person name="Costa L."/>
            <person name="Castellani M."/>
            <person name="Scott A."/>
            <person name="Toegelov H."/>
            <person name="Fuchs J."/>
            <person name="Mata-Sucre Y."/>
            <person name="Dias Y."/>
            <person name="Vanzela A.L.L."/>
            <person name="Huettel B."/>
            <person name="Almeida C.C.S."/>
            <person name="Simkova H."/>
            <person name="Souza G."/>
            <person name="Pedrosa-Harand A."/>
            <person name="Macas J."/>
            <person name="Mayer K.F.X."/>
            <person name="Houben A."/>
            <person name="Marques A."/>
        </authorList>
    </citation>
    <scope>NUCLEOTIDE SEQUENCE [LARGE SCALE GENOMIC DNA]</scope>
    <source>
        <strain evidence="8">RhyTen1mFocal</strain>
    </source>
</reference>
<feature type="region of interest" description="Disordered" evidence="6">
    <location>
        <begin position="1"/>
        <end position="20"/>
    </location>
</feature>